<proteinExistence type="predicted"/>
<dbReference type="SUPFAM" id="SSF51261">
    <property type="entry name" value="Duplicated hybrid motif"/>
    <property type="match status" value="1"/>
</dbReference>
<accession>A0A521BQU3</accession>
<gene>
    <name evidence="3" type="ORF">SAMN06264849_102270</name>
</gene>
<dbReference type="InterPro" id="IPR012854">
    <property type="entry name" value="Cu_amine_oxidase-like_N"/>
</dbReference>
<dbReference type="InterPro" id="IPR011055">
    <property type="entry name" value="Dup_hybrid_motif"/>
</dbReference>
<dbReference type="Pfam" id="PF01551">
    <property type="entry name" value="Peptidase_M23"/>
    <property type="match status" value="1"/>
</dbReference>
<dbReference type="PANTHER" id="PTHR21666">
    <property type="entry name" value="PEPTIDASE-RELATED"/>
    <property type="match status" value="1"/>
</dbReference>
<feature type="domain" description="M23ase beta-sheet core" evidence="1">
    <location>
        <begin position="214"/>
        <end position="334"/>
    </location>
</feature>
<organism evidence="3 4">
    <name type="scientific">Melghirimyces algeriensis</name>
    <dbReference type="NCBI Taxonomy" id="910412"/>
    <lineage>
        <taxon>Bacteria</taxon>
        <taxon>Bacillati</taxon>
        <taxon>Bacillota</taxon>
        <taxon>Bacilli</taxon>
        <taxon>Bacillales</taxon>
        <taxon>Thermoactinomycetaceae</taxon>
        <taxon>Melghirimyces</taxon>
    </lineage>
</organism>
<dbReference type="CDD" id="cd12797">
    <property type="entry name" value="M23_peptidase"/>
    <property type="match status" value="1"/>
</dbReference>
<dbReference type="AlphaFoldDB" id="A0A521BQU3"/>
<dbReference type="InterPro" id="IPR016047">
    <property type="entry name" value="M23ase_b-sheet_dom"/>
</dbReference>
<dbReference type="RefSeq" id="WP_185956027.1">
    <property type="nucleotide sequence ID" value="NZ_FXTI01000002.1"/>
</dbReference>
<dbReference type="EMBL" id="FXTI01000002">
    <property type="protein sequence ID" value="SMO49121.1"/>
    <property type="molecule type" value="Genomic_DNA"/>
</dbReference>
<protein>
    <submittedName>
        <fullName evidence="3">Copper amine oxidase N-terminal domain-containing protein</fullName>
    </submittedName>
</protein>
<reference evidence="3 4" key="1">
    <citation type="submission" date="2017-05" db="EMBL/GenBank/DDBJ databases">
        <authorList>
            <person name="Varghese N."/>
            <person name="Submissions S."/>
        </authorList>
    </citation>
    <scope>NUCLEOTIDE SEQUENCE [LARGE SCALE GENOMIC DNA]</scope>
    <source>
        <strain evidence="3 4">DSM 45474</strain>
    </source>
</reference>
<feature type="domain" description="Copper amine oxidase-like N-terminal" evidence="2">
    <location>
        <begin position="51"/>
        <end position="138"/>
    </location>
</feature>
<dbReference type="GO" id="GO:0004222">
    <property type="term" value="F:metalloendopeptidase activity"/>
    <property type="evidence" value="ECO:0007669"/>
    <property type="project" value="TreeGrafter"/>
</dbReference>
<evidence type="ECO:0000313" key="3">
    <source>
        <dbReference type="EMBL" id="SMO49121.1"/>
    </source>
</evidence>
<dbReference type="Pfam" id="PF07833">
    <property type="entry name" value="Cu_amine_oxidN1"/>
    <property type="match status" value="1"/>
</dbReference>
<keyword evidence="4" id="KW-1185">Reference proteome</keyword>
<name>A0A521BQU3_9BACL</name>
<dbReference type="SUPFAM" id="SSF55383">
    <property type="entry name" value="Copper amine oxidase, domain N"/>
    <property type="match status" value="1"/>
</dbReference>
<dbReference type="InterPro" id="IPR036582">
    <property type="entry name" value="Mao_N_sf"/>
</dbReference>
<dbReference type="PANTHER" id="PTHR21666:SF270">
    <property type="entry name" value="MUREIN HYDROLASE ACTIVATOR ENVC"/>
    <property type="match status" value="1"/>
</dbReference>
<dbReference type="InterPro" id="IPR050570">
    <property type="entry name" value="Cell_wall_metabolism_enzyme"/>
</dbReference>
<evidence type="ECO:0000259" key="2">
    <source>
        <dbReference type="Pfam" id="PF07833"/>
    </source>
</evidence>
<sequence>MGKPALLIAVAVLSVLLLFFLPVDSFNGNHHSTEKSADSQSSSIVLDIFEKNEKKYLAVDEVEKKLGLHSRYKPEEGVLTLSDGSLTLRMLRGAPVVSRNGIYLPVDGKPLFRGEDLYIPLKVLEEGLGKRVEIRNGQAMIAKKRGSIETSSQSVAAASYQKIEVDELVRVLSFLDRPISGATVSIQDSHLPGAPRDYRNGVHEGLDYYSGTSTIQVDTKTPVVASADGVVVRADHNYRELSVKERNQLLRVAARHEGQTPAYILDKLRGRSVWVQHEKGILTRYAHLSQVSDHIQLGDRVKKGQLLGYVGNSGTRSGAEGTLEGLHLHFDILIRDHWFWGKYTEDERRDILRKVLDEISIED</sequence>
<evidence type="ECO:0000259" key="1">
    <source>
        <dbReference type="Pfam" id="PF01551"/>
    </source>
</evidence>
<dbReference type="Gene3D" id="2.70.70.10">
    <property type="entry name" value="Glucose Permease (Domain IIA)"/>
    <property type="match status" value="1"/>
</dbReference>
<evidence type="ECO:0000313" key="4">
    <source>
        <dbReference type="Proteomes" id="UP000315636"/>
    </source>
</evidence>
<dbReference type="Proteomes" id="UP000315636">
    <property type="component" value="Unassembled WGS sequence"/>
</dbReference>